<dbReference type="SUPFAM" id="SSF54001">
    <property type="entry name" value="Cysteine proteinases"/>
    <property type="match status" value="1"/>
</dbReference>
<keyword evidence="2" id="KW-1185">Reference proteome</keyword>
<reference evidence="1" key="1">
    <citation type="submission" date="2022-03" db="EMBL/GenBank/DDBJ databases">
        <authorList>
            <person name="Martin C."/>
        </authorList>
    </citation>
    <scope>NUCLEOTIDE SEQUENCE</scope>
</reference>
<organism evidence="1 2">
    <name type="scientific">Owenia fusiformis</name>
    <name type="common">Polychaete worm</name>
    <dbReference type="NCBI Taxonomy" id="6347"/>
    <lineage>
        <taxon>Eukaryota</taxon>
        <taxon>Metazoa</taxon>
        <taxon>Spiralia</taxon>
        <taxon>Lophotrochozoa</taxon>
        <taxon>Annelida</taxon>
        <taxon>Polychaeta</taxon>
        <taxon>Sedentaria</taxon>
        <taxon>Canalipalpata</taxon>
        <taxon>Sabellida</taxon>
        <taxon>Oweniida</taxon>
        <taxon>Oweniidae</taxon>
        <taxon>Owenia</taxon>
    </lineage>
</organism>
<evidence type="ECO:0000313" key="1">
    <source>
        <dbReference type="EMBL" id="CAH1789979.1"/>
    </source>
</evidence>
<dbReference type="InterPro" id="IPR013083">
    <property type="entry name" value="Znf_RING/FYVE/PHD"/>
</dbReference>
<proteinExistence type="predicted"/>
<feature type="non-terminal residue" evidence="1">
    <location>
        <position position="1"/>
    </location>
</feature>
<dbReference type="Proteomes" id="UP000749559">
    <property type="component" value="Unassembled WGS sequence"/>
</dbReference>
<accession>A0A8S4P9Y7</accession>
<dbReference type="Gene3D" id="3.40.395.10">
    <property type="entry name" value="Adenoviral Proteinase, Chain A"/>
    <property type="match status" value="1"/>
</dbReference>
<dbReference type="InterPro" id="IPR011011">
    <property type="entry name" value="Znf_FYVE_PHD"/>
</dbReference>
<name>A0A8S4P9Y7_OWEFU</name>
<comment type="caution">
    <text evidence="1">The sequence shown here is derived from an EMBL/GenBank/DDBJ whole genome shotgun (WGS) entry which is preliminary data.</text>
</comment>
<evidence type="ECO:0000313" key="2">
    <source>
        <dbReference type="Proteomes" id="UP000749559"/>
    </source>
</evidence>
<dbReference type="OrthoDB" id="6109770at2759"/>
<dbReference type="PANTHER" id="PTHR34718:SF2">
    <property type="entry name" value="PHD-TYPE DOMAIN-CONTAINING PROTEIN"/>
    <property type="match status" value="1"/>
</dbReference>
<dbReference type="InterPro" id="IPR038765">
    <property type="entry name" value="Papain-like_cys_pep_sf"/>
</dbReference>
<evidence type="ECO:0008006" key="3">
    <source>
        <dbReference type="Google" id="ProtNLM"/>
    </source>
</evidence>
<dbReference type="AlphaFoldDB" id="A0A8S4P9Y7"/>
<dbReference type="PANTHER" id="PTHR34718">
    <property type="entry name" value="PHD-TYPE DOMAIN-CONTAINING PROTEIN"/>
    <property type="match status" value="1"/>
</dbReference>
<gene>
    <name evidence="1" type="ORF">OFUS_LOCUS15249</name>
</gene>
<sequence>VNHFDVIIPAVQKQNNGYDCGLFSIAFMTEFCFNGFNRTSRVVFEEKEMRSHLVSCLTEKKIIPFPKQTKKKLKLSKVATSTFQVSCFCPCGQADVVQDMVGCEFVSKKHECQTWYHKKCSKLKKVSKKMYCPDH</sequence>
<dbReference type="Gene3D" id="3.30.40.10">
    <property type="entry name" value="Zinc/RING finger domain, C3HC4 (zinc finger)"/>
    <property type="match status" value="1"/>
</dbReference>
<dbReference type="SUPFAM" id="SSF57903">
    <property type="entry name" value="FYVE/PHD zinc finger"/>
    <property type="match status" value="1"/>
</dbReference>
<dbReference type="EMBL" id="CAIIXF020000007">
    <property type="protein sequence ID" value="CAH1789979.1"/>
    <property type="molecule type" value="Genomic_DNA"/>
</dbReference>
<protein>
    <recommendedName>
        <fullName evidence="3">Ubiquitin-like protease family profile domain-containing protein</fullName>
    </recommendedName>
</protein>